<protein>
    <recommendedName>
        <fullName evidence="4">Secreted protein</fullName>
    </recommendedName>
</protein>
<evidence type="ECO:0000256" key="1">
    <source>
        <dbReference type="SAM" id="SignalP"/>
    </source>
</evidence>
<name>A0A9P5TRZ6_GYMJU</name>
<evidence type="ECO:0000313" key="2">
    <source>
        <dbReference type="EMBL" id="KAF8910439.1"/>
    </source>
</evidence>
<dbReference type="Proteomes" id="UP000724874">
    <property type="component" value="Unassembled WGS sequence"/>
</dbReference>
<keyword evidence="1" id="KW-0732">Signal</keyword>
<dbReference type="EMBL" id="JADNYJ010000006">
    <property type="protein sequence ID" value="KAF8910439.1"/>
    <property type="molecule type" value="Genomic_DNA"/>
</dbReference>
<accession>A0A9P5TRZ6</accession>
<keyword evidence="3" id="KW-1185">Reference proteome</keyword>
<feature type="non-terminal residue" evidence="2">
    <location>
        <position position="1"/>
    </location>
</feature>
<comment type="caution">
    <text evidence="2">The sequence shown here is derived from an EMBL/GenBank/DDBJ whole genome shotgun (WGS) entry which is preliminary data.</text>
</comment>
<feature type="signal peptide" evidence="1">
    <location>
        <begin position="1"/>
        <end position="25"/>
    </location>
</feature>
<gene>
    <name evidence="2" type="ORF">CPB84DRAFT_1763682</name>
</gene>
<dbReference type="AlphaFoldDB" id="A0A9P5TRZ6"/>
<sequence length="104" mass="12354">MMAIMTAKILLFLIWIANWRRRAQLSTNEKCRMSPAGLSAEFFLRRLSCCTHFHSRDSNDKITVLDRCIWCHFLLSCRRHQNLRGLYMSLWQKKSIASKSARYI</sequence>
<reference evidence="2" key="1">
    <citation type="submission" date="2020-11" db="EMBL/GenBank/DDBJ databases">
        <authorList>
            <consortium name="DOE Joint Genome Institute"/>
            <person name="Ahrendt S."/>
            <person name="Riley R."/>
            <person name="Andreopoulos W."/>
            <person name="LaButti K."/>
            <person name="Pangilinan J."/>
            <person name="Ruiz-duenas F.J."/>
            <person name="Barrasa J.M."/>
            <person name="Sanchez-Garcia M."/>
            <person name="Camarero S."/>
            <person name="Miyauchi S."/>
            <person name="Serrano A."/>
            <person name="Linde D."/>
            <person name="Babiker R."/>
            <person name="Drula E."/>
            <person name="Ayuso-Fernandez I."/>
            <person name="Pacheco R."/>
            <person name="Padilla G."/>
            <person name="Ferreira P."/>
            <person name="Barriuso J."/>
            <person name="Kellner H."/>
            <person name="Castanera R."/>
            <person name="Alfaro M."/>
            <person name="Ramirez L."/>
            <person name="Pisabarro A.G."/>
            <person name="Kuo A."/>
            <person name="Tritt A."/>
            <person name="Lipzen A."/>
            <person name="He G."/>
            <person name="Yan M."/>
            <person name="Ng V."/>
            <person name="Cullen D."/>
            <person name="Martin F."/>
            <person name="Rosso M.-N."/>
            <person name="Henrissat B."/>
            <person name="Hibbett D."/>
            <person name="Martinez A.T."/>
            <person name="Grigoriev I.V."/>
        </authorList>
    </citation>
    <scope>NUCLEOTIDE SEQUENCE</scope>
    <source>
        <strain evidence="2">AH 44721</strain>
    </source>
</reference>
<feature type="chain" id="PRO_5040194381" description="Secreted protein" evidence="1">
    <location>
        <begin position="26"/>
        <end position="104"/>
    </location>
</feature>
<evidence type="ECO:0008006" key="4">
    <source>
        <dbReference type="Google" id="ProtNLM"/>
    </source>
</evidence>
<proteinExistence type="predicted"/>
<evidence type="ECO:0000313" key="3">
    <source>
        <dbReference type="Proteomes" id="UP000724874"/>
    </source>
</evidence>
<organism evidence="2 3">
    <name type="scientific">Gymnopilus junonius</name>
    <name type="common">Spectacular rustgill mushroom</name>
    <name type="synonym">Gymnopilus spectabilis subsp. junonius</name>
    <dbReference type="NCBI Taxonomy" id="109634"/>
    <lineage>
        <taxon>Eukaryota</taxon>
        <taxon>Fungi</taxon>
        <taxon>Dikarya</taxon>
        <taxon>Basidiomycota</taxon>
        <taxon>Agaricomycotina</taxon>
        <taxon>Agaricomycetes</taxon>
        <taxon>Agaricomycetidae</taxon>
        <taxon>Agaricales</taxon>
        <taxon>Agaricineae</taxon>
        <taxon>Hymenogastraceae</taxon>
        <taxon>Gymnopilus</taxon>
    </lineage>
</organism>